<evidence type="ECO:0000256" key="1">
    <source>
        <dbReference type="ARBA" id="ARBA00004442"/>
    </source>
</evidence>
<dbReference type="GO" id="GO:0009279">
    <property type="term" value="C:cell outer membrane"/>
    <property type="evidence" value="ECO:0007669"/>
    <property type="project" value="UniProtKB-SubCell"/>
</dbReference>
<dbReference type="InterPro" id="IPR006665">
    <property type="entry name" value="OmpA-like"/>
</dbReference>
<dbReference type="InterPro" id="IPR036737">
    <property type="entry name" value="OmpA-like_sf"/>
</dbReference>
<feature type="signal peptide" evidence="5">
    <location>
        <begin position="1"/>
        <end position="19"/>
    </location>
</feature>
<dbReference type="PROSITE" id="PS51123">
    <property type="entry name" value="OMPA_2"/>
    <property type="match status" value="1"/>
</dbReference>
<evidence type="ECO:0000313" key="7">
    <source>
        <dbReference type="EMBL" id="MCM8557838.1"/>
    </source>
</evidence>
<proteinExistence type="predicted"/>
<evidence type="ECO:0000256" key="5">
    <source>
        <dbReference type="SAM" id="SignalP"/>
    </source>
</evidence>
<organism evidence="7 8">
    <name type="scientific">Sphingomicrobium sediminis</name>
    <dbReference type="NCBI Taxonomy" id="2950949"/>
    <lineage>
        <taxon>Bacteria</taxon>
        <taxon>Pseudomonadati</taxon>
        <taxon>Pseudomonadota</taxon>
        <taxon>Alphaproteobacteria</taxon>
        <taxon>Sphingomonadales</taxon>
        <taxon>Sphingomonadaceae</taxon>
        <taxon>Sphingomicrobium</taxon>
    </lineage>
</organism>
<evidence type="ECO:0000256" key="3">
    <source>
        <dbReference type="ARBA" id="ARBA00023237"/>
    </source>
</evidence>
<evidence type="ECO:0000313" key="8">
    <source>
        <dbReference type="Proteomes" id="UP001155128"/>
    </source>
</evidence>
<dbReference type="CDD" id="cd07185">
    <property type="entry name" value="OmpA_C-like"/>
    <property type="match status" value="1"/>
</dbReference>
<dbReference type="InterPro" id="IPR006664">
    <property type="entry name" value="OMP_bac"/>
</dbReference>
<dbReference type="Pfam" id="PF13488">
    <property type="entry name" value="Gly-zipper_Omp"/>
    <property type="match status" value="1"/>
</dbReference>
<dbReference type="PRINTS" id="PR01021">
    <property type="entry name" value="OMPADOMAIN"/>
</dbReference>
<evidence type="ECO:0000256" key="4">
    <source>
        <dbReference type="PROSITE-ProRule" id="PRU00473"/>
    </source>
</evidence>
<dbReference type="AlphaFoldDB" id="A0A9X2EGZ5"/>
<dbReference type="PANTHER" id="PTHR30329:SF21">
    <property type="entry name" value="LIPOPROTEIN YIAD-RELATED"/>
    <property type="match status" value="1"/>
</dbReference>
<dbReference type="PRINTS" id="PR01023">
    <property type="entry name" value="NAFLGMOTY"/>
</dbReference>
<dbReference type="PROSITE" id="PS01068">
    <property type="entry name" value="OMPA_1"/>
    <property type="match status" value="1"/>
</dbReference>
<name>A0A9X2EGZ5_9SPHN</name>
<keyword evidence="3" id="KW-0998">Cell outer membrane</keyword>
<keyword evidence="8" id="KW-1185">Reference proteome</keyword>
<accession>A0A9X2EGZ5</accession>
<dbReference type="Proteomes" id="UP001155128">
    <property type="component" value="Unassembled WGS sequence"/>
</dbReference>
<dbReference type="SUPFAM" id="SSF103088">
    <property type="entry name" value="OmpA-like"/>
    <property type="match status" value="1"/>
</dbReference>
<keyword evidence="2 4" id="KW-0472">Membrane</keyword>
<evidence type="ECO:0000259" key="6">
    <source>
        <dbReference type="PROSITE" id="PS51123"/>
    </source>
</evidence>
<feature type="chain" id="PRO_5040862405" evidence="5">
    <location>
        <begin position="20"/>
        <end position="229"/>
    </location>
</feature>
<gene>
    <name evidence="7" type="ORF">NDO55_08405</name>
</gene>
<sequence>MRYKKQLTALVICAGMGTAACTTDGVTGERRISTEAAVGTGAGAVLGYLLGDLVGGRNDRTAKIIGAGVGAVAGGAVGAYMDRQEQKARAATQGTGVDVVREGDNLLLRMPNEALTFPVDSASIQPQYYNTLNEIASVLVEYESTYIDVLGHTDSTGSDAYNQQLSQRRAQSVADYLAGQGVARARMATLGYGETQPIADNSTEYGRSQNRRVEIRVVPVTQDDVQGGY</sequence>
<dbReference type="Pfam" id="PF00691">
    <property type="entry name" value="OmpA"/>
    <property type="match status" value="1"/>
</dbReference>
<dbReference type="RefSeq" id="WP_252114253.1">
    <property type="nucleotide sequence ID" value="NZ_JAMSHT010000001.1"/>
</dbReference>
<dbReference type="InterPro" id="IPR006690">
    <property type="entry name" value="OMPA-like_CS"/>
</dbReference>
<comment type="subcellular location">
    <subcellularLocation>
        <location evidence="1">Cell outer membrane</location>
    </subcellularLocation>
</comment>
<protein>
    <submittedName>
        <fullName evidence="7">OmpA family protein</fullName>
    </submittedName>
</protein>
<dbReference type="InterPro" id="IPR039567">
    <property type="entry name" value="Gly-zipper"/>
</dbReference>
<evidence type="ECO:0000256" key="2">
    <source>
        <dbReference type="ARBA" id="ARBA00023136"/>
    </source>
</evidence>
<feature type="domain" description="OmpA-like" evidence="6">
    <location>
        <begin position="104"/>
        <end position="221"/>
    </location>
</feature>
<comment type="caution">
    <text evidence="7">The sequence shown here is derived from an EMBL/GenBank/DDBJ whole genome shotgun (WGS) entry which is preliminary data.</text>
</comment>
<dbReference type="Gene3D" id="3.30.1330.60">
    <property type="entry name" value="OmpA-like domain"/>
    <property type="match status" value="1"/>
</dbReference>
<dbReference type="PROSITE" id="PS51257">
    <property type="entry name" value="PROKAR_LIPOPROTEIN"/>
    <property type="match status" value="1"/>
</dbReference>
<reference evidence="7" key="1">
    <citation type="submission" date="2022-06" db="EMBL/GenBank/DDBJ databases">
        <title>Sphingomicrobium sedimins sp. nov., a marine bacterium isolated from tidal flat.</title>
        <authorList>
            <person name="Kim C.-H."/>
            <person name="Yoo Y."/>
            <person name="Kim J.-J."/>
        </authorList>
    </citation>
    <scope>NUCLEOTIDE SEQUENCE</scope>
    <source>
        <strain evidence="7">GRR-S6-50</strain>
    </source>
</reference>
<keyword evidence="5" id="KW-0732">Signal</keyword>
<dbReference type="InterPro" id="IPR050330">
    <property type="entry name" value="Bact_OuterMem_StrucFunc"/>
</dbReference>
<dbReference type="PANTHER" id="PTHR30329">
    <property type="entry name" value="STATOR ELEMENT OF FLAGELLAR MOTOR COMPLEX"/>
    <property type="match status" value="1"/>
</dbReference>
<dbReference type="EMBL" id="JAMSHT010000001">
    <property type="protein sequence ID" value="MCM8557838.1"/>
    <property type="molecule type" value="Genomic_DNA"/>
</dbReference>